<evidence type="ECO:0000256" key="1">
    <source>
        <dbReference type="SAM" id="MobiDB-lite"/>
    </source>
</evidence>
<evidence type="ECO:0008006" key="4">
    <source>
        <dbReference type="Google" id="ProtNLM"/>
    </source>
</evidence>
<organism evidence="2 3">
    <name type="scientific">Sinimarinibacterium flocculans</name>
    <dbReference type="NCBI Taxonomy" id="985250"/>
    <lineage>
        <taxon>Bacteria</taxon>
        <taxon>Pseudomonadati</taxon>
        <taxon>Pseudomonadota</taxon>
        <taxon>Gammaproteobacteria</taxon>
        <taxon>Nevskiales</taxon>
        <taxon>Nevskiaceae</taxon>
        <taxon>Sinimarinibacterium</taxon>
    </lineage>
</organism>
<name>A0A318E986_9GAMM</name>
<protein>
    <recommendedName>
        <fullName evidence="4">Antitoxin VbhA domain-containing protein</fullName>
    </recommendedName>
</protein>
<dbReference type="AlphaFoldDB" id="A0A318E986"/>
<proteinExistence type="predicted"/>
<comment type="caution">
    <text evidence="2">The sequence shown here is derived from an EMBL/GenBank/DDBJ whole genome shotgun (WGS) entry which is preliminary data.</text>
</comment>
<keyword evidence="3" id="KW-1185">Reference proteome</keyword>
<gene>
    <name evidence="2" type="ORF">C8D93_1082</name>
</gene>
<accession>A0A318E986</accession>
<evidence type="ECO:0000313" key="2">
    <source>
        <dbReference type="EMBL" id="PXV66030.1"/>
    </source>
</evidence>
<sequence length="103" mass="10952">MTQNSNIHPEGARAAALAAAERSNLREGLPPASPIARALDAKLIRGELTCDQAIEILGKHHRDGVPAVELGLGSTLAAIGEKHDGVDLEPMRRDESMRISDLP</sequence>
<dbReference type="Proteomes" id="UP000248330">
    <property type="component" value="Unassembled WGS sequence"/>
</dbReference>
<evidence type="ECO:0000313" key="3">
    <source>
        <dbReference type="Proteomes" id="UP000248330"/>
    </source>
</evidence>
<dbReference type="RefSeq" id="WP_110265809.1">
    <property type="nucleotide sequence ID" value="NZ_CAWNXA010000008.1"/>
</dbReference>
<reference evidence="2 3" key="1">
    <citation type="submission" date="2018-04" db="EMBL/GenBank/DDBJ databases">
        <title>Genomic Encyclopedia of Type Strains, Phase IV (KMG-IV): sequencing the most valuable type-strain genomes for metagenomic binning, comparative biology and taxonomic classification.</title>
        <authorList>
            <person name="Goeker M."/>
        </authorList>
    </citation>
    <scope>NUCLEOTIDE SEQUENCE [LARGE SCALE GENOMIC DNA]</scope>
    <source>
        <strain evidence="2 3">DSM 104150</strain>
    </source>
</reference>
<feature type="region of interest" description="Disordered" evidence="1">
    <location>
        <begin position="1"/>
        <end position="32"/>
    </location>
</feature>
<dbReference type="EMBL" id="QICN01000008">
    <property type="protein sequence ID" value="PXV66030.1"/>
    <property type="molecule type" value="Genomic_DNA"/>
</dbReference>